<accession>A0ABR7AKF9</accession>
<dbReference type="CDD" id="cd00092">
    <property type="entry name" value="HTH_CRP"/>
    <property type="match status" value="1"/>
</dbReference>
<gene>
    <name evidence="5" type="ORF">H8S47_04510</name>
</gene>
<keyword evidence="2" id="KW-0238">DNA-binding</keyword>
<dbReference type="Gene3D" id="1.10.10.10">
    <property type="entry name" value="Winged helix-like DNA-binding domain superfamily/Winged helix DNA-binding domain"/>
    <property type="match status" value="1"/>
</dbReference>
<proteinExistence type="predicted"/>
<keyword evidence="6" id="KW-1185">Reference proteome</keyword>
<keyword evidence="3" id="KW-0804">Transcription</keyword>
<dbReference type="PANTHER" id="PTHR24567">
    <property type="entry name" value="CRP FAMILY TRANSCRIPTIONAL REGULATORY PROTEIN"/>
    <property type="match status" value="1"/>
</dbReference>
<evidence type="ECO:0000313" key="5">
    <source>
        <dbReference type="EMBL" id="MBC3940945.1"/>
    </source>
</evidence>
<dbReference type="SMART" id="SM00100">
    <property type="entry name" value="cNMP"/>
    <property type="match status" value="1"/>
</dbReference>
<dbReference type="InterPro" id="IPR014710">
    <property type="entry name" value="RmlC-like_jellyroll"/>
</dbReference>
<evidence type="ECO:0000256" key="1">
    <source>
        <dbReference type="ARBA" id="ARBA00023015"/>
    </source>
</evidence>
<dbReference type="RefSeq" id="WP_187502725.1">
    <property type="nucleotide sequence ID" value="NZ_CP162536.1"/>
</dbReference>
<sequence>MPYNAAAPLEKMIEKLAMRSSLLDGDRAALISLPHSIASYDPGSYIIRDGDIAVRCIVLISGFAFRHKITRHGGRQIVSIHMPGDIINLNNIHIGLSDYNVQAVTSCTAVTIPVKDLQELLIDNSAISAAFFTISLVEASSYREWMLNLGRRDARGRVSHLLCEFAVKLDTLGIGPGQSYDLPMTQEQIGDAVGLSAVHVSRTLKSLAQDGLITMNKRGIGLPNWNRLKDEAGFNARYLHISE</sequence>
<evidence type="ECO:0000313" key="6">
    <source>
        <dbReference type="Proteomes" id="UP000597613"/>
    </source>
</evidence>
<comment type="caution">
    <text evidence="5">The sequence shown here is derived from an EMBL/GenBank/DDBJ whole genome shotgun (WGS) entry which is preliminary data.</text>
</comment>
<dbReference type="PANTHER" id="PTHR24567:SF68">
    <property type="entry name" value="DNA-BINDING TRANSCRIPTIONAL DUAL REGULATOR CRP"/>
    <property type="match status" value="1"/>
</dbReference>
<dbReference type="SUPFAM" id="SSF46785">
    <property type="entry name" value="Winged helix' DNA-binding domain"/>
    <property type="match status" value="1"/>
</dbReference>
<keyword evidence="1" id="KW-0805">Transcription regulation</keyword>
<dbReference type="SMART" id="SM00419">
    <property type="entry name" value="HTH_CRP"/>
    <property type="match status" value="1"/>
</dbReference>
<dbReference type="CDD" id="cd00038">
    <property type="entry name" value="CAP_ED"/>
    <property type="match status" value="1"/>
</dbReference>
<evidence type="ECO:0000259" key="4">
    <source>
        <dbReference type="PROSITE" id="PS51063"/>
    </source>
</evidence>
<dbReference type="EMBL" id="JACONT010000006">
    <property type="protein sequence ID" value="MBC3940945.1"/>
    <property type="molecule type" value="Genomic_DNA"/>
</dbReference>
<dbReference type="InterPro" id="IPR036390">
    <property type="entry name" value="WH_DNA-bd_sf"/>
</dbReference>
<dbReference type="InterPro" id="IPR036388">
    <property type="entry name" value="WH-like_DNA-bd_sf"/>
</dbReference>
<dbReference type="InterPro" id="IPR018490">
    <property type="entry name" value="cNMP-bd_dom_sf"/>
</dbReference>
<dbReference type="InterPro" id="IPR050397">
    <property type="entry name" value="Env_Response_Regulators"/>
</dbReference>
<reference evidence="5 6" key="1">
    <citation type="submission" date="2020-08" db="EMBL/GenBank/DDBJ databases">
        <title>Putative novel bacterial strains isolated from necrotic wheat leaf tissues caused by Xanthomonas translucens.</title>
        <authorList>
            <person name="Tambong J.T."/>
        </authorList>
    </citation>
    <scope>NUCLEOTIDE SEQUENCE [LARGE SCALE GENOMIC DNA]</scope>
    <source>
        <strain evidence="6">DOAB 1063</strain>
    </source>
</reference>
<dbReference type="SUPFAM" id="SSF51206">
    <property type="entry name" value="cAMP-binding domain-like"/>
    <property type="match status" value="1"/>
</dbReference>
<evidence type="ECO:0000256" key="3">
    <source>
        <dbReference type="ARBA" id="ARBA00023163"/>
    </source>
</evidence>
<name>A0ABR7AKF9_9SPHN</name>
<protein>
    <submittedName>
        <fullName evidence="5">Crp/Fnr family transcriptional regulator</fullName>
    </submittedName>
</protein>
<dbReference type="InterPro" id="IPR000595">
    <property type="entry name" value="cNMP-bd_dom"/>
</dbReference>
<dbReference type="Gene3D" id="2.60.120.10">
    <property type="entry name" value="Jelly Rolls"/>
    <property type="match status" value="1"/>
</dbReference>
<feature type="domain" description="HTH crp-type" evidence="4">
    <location>
        <begin position="152"/>
        <end position="226"/>
    </location>
</feature>
<organism evidence="5 6">
    <name type="scientific">Sphingomonas albertensis</name>
    <dbReference type="NCBI Taxonomy" id="2762591"/>
    <lineage>
        <taxon>Bacteria</taxon>
        <taxon>Pseudomonadati</taxon>
        <taxon>Pseudomonadota</taxon>
        <taxon>Alphaproteobacteria</taxon>
        <taxon>Sphingomonadales</taxon>
        <taxon>Sphingomonadaceae</taxon>
        <taxon>Sphingomonas</taxon>
    </lineage>
</organism>
<dbReference type="InterPro" id="IPR012318">
    <property type="entry name" value="HTH_CRP"/>
</dbReference>
<dbReference type="Proteomes" id="UP000597613">
    <property type="component" value="Unassembled WGS sequence"/>
</dbReference>
<dbReference type="Pfam" id="PF13545">
    <property type="entry name" value="HTH_Crp_2"/>
    <property type="match status" value="1"/>
</dbReference>
<dbReference type="PROSITE" id="PS51063">
    <property type="entry name" value="HTH_CRP_2"/>
    <property type="match status" value="1"/>
</dbReference>
<evidence type="ECO:0000256" key="2">
    <source>
        <dbReference type="ARBA" id="ARBA00023125"/>
    </source>
</evidence>
<dbReference type="PRINTS" id="PR00034">
    <property type="entry name" value="HTHCRP"/>
</dbReference>
<dbReference type="Pfam" id="PF00027">
    <property type="entry name" value="cNMP_binding"/>
    <property type="match status" value="1"/>
</dbReference>